<keyword evidence="4" id="KW-1185">Reference proteome</keyword>
<accession>A0A9N8HBM6</accession>
<organism evidence="3 4">
    <name type="scientific">Seminavis robusta</name>
    <dbReference type="NCBI Taxonomy" id="568900"/>
    <lineage>
        <taxon>Eukaryota</taxon>
        <taxon>Sar</taxon>
        <taxon>Stramenopiles</taxon>
        <taxon>Ochrophyta</taxon>
        <taxon>Bacillariophyta</taxon>
        <taxon>Bacillariophyceae</taxon>
        <taxon>Bacillariophycidae</taxon>
        <taxon>Naviculales</taxon>
        <taxon>Naviculaceae</taxon>
        <taxon>Seminavis</taxon>
    </lineage>
</organism>
<protein>
    <submittedName>
        <fullName evidence="3">Uncharacterized protein</fullName>
    </submittedName>
</protein>
<feature type="coiled-coil region" evidence="1">
    <location>
        <begin position="1063"/>
        <end position="1104"/>
    </location>
</feature>
<evidence type="ECO:0000313" key="3">
    <source>
        <dbReference type="EMBL" id="CAB9504178.1"/>
    </source>
</evidence>
<comment type="caution">
    <text evidence="3">The sequence shown here is derived from an EMBL/GenBank/DDBJ whole genome shotgun (WGS) entry which is preliminary data.</text>
</comment>
<evidence type="ECO:0000256" key="1">
    <source>
        <dbReference type="SAM" id="Coils"/>
    </source>
</evidence>
<feature type="compositionally biased region" description="Basic residues" evidence="2">
    <location>
        <begin position="58"/>
        <end position="67"/>
    </location>
</feature>
<gene>
    <name evidence="3" type="ORF">SEMRO_188_G081260.1</name>
</gene>
<proteinExistence type="predicted"/>
<feature type="compositionally biased region" description="Basic residues" evidence="2">
    <location>
        <begin position="1034"/>
        <end position="1043"/>
    </location>
</feature>
<name>A0A9N8HBM6_9STRA</name>
<evidence type="ECO:0000313" key="4">
    <source>
        <dbReference type="Proteomes" id="UP001153069"/>
    </source>
</evidence>
<feature type="region of interest" description="Disordered" evidence="2">
    <location>
        <begin position="1031"/>
        <end position="1050"/>
    </location>
</feature>
<sequence>MSSGNPSGIPPPIVRRPIAFGQLVIAHNAAARNAMIAMAPTRPVAQHQVPAVQPEPAKKKRASFKRTTRSNAEWRAELLGIYAGRFPDPKGISLRSYVGVDHYKRVQYVWKQLSLEQSLLDGINPANPVLVATINERFPVIDRVNENQTTKQRNRTNPTNEMRTNADWRKLLLNIYEFLLSAKANQRRESVHSYCAKVLQSTSQYRRIQDVWKEVGFCSLFELGACFSDNRLKQALDAKFPETETTEQTMELDAPARRRRDLSVSSNSYFNQDEEAVLCESVAAFAKLGYPMNKNNLKAYADAFMAAEGLMTDANGGISMDTIERIYKEGRMKAKANVNPIDPKRASQADPQVLNAFFHQLDAWIKIAHEVNPEVWPEDRYANVPPSRIYNTDEQGPNPTALRNPVLIPEEMVTNLSRLFQNTREGDGKMQFHYSVANIVRADGAQCHPHESVEGAPAPYVIISDGSSSNDLDNMEKADRDKALANQSESNTRIQLNAAVLEGWFDEFEVGSKDDIVNKFGFQVRTTPTGSMLKRTFYDFILHFTKQLPHDQGPNGIGVVLFLDWHCSRECPQSLILAFLKYNILIFVLPSKTSIWAQPCDNGKNELTAKDIAHAAHNLGLFVGSALDYRDANRVFRAGLEANCVQQNDELRRTGSNAAATSFAKTGLYPMSYENEGWNNAFQTFNKLNQLVKQKKQESGEKIPTIVWVTKPRPIDEREPLSEAEEESIRSFLSKDDFLLGTDSSDAVSETTEAIDLPLLFLAVAIGDHLLGVYAEDENRDIDNPPTATHDYEEAALKLVQFVGVTKDNRVDTNCTLTEEEIARDKLRTRLSVLKFGEAITLRKKETNRHGEHLTIKLMKQHVSRFLVLDNQRRQSRNLVTMTARDLIENYFDNSDDETYTLTKKDKRKHQKKARVARKRLNMSMCDEAKERADMQRLERNVSLITERLSTKRSRFASKLATLMEEEELDMEQLYLDFEGVVFEPYADTISVTRGEVSKDISVTRVGTDTTAVGHLMETVLTKLMLDLKSKGPDKKKRKRRRGAGQATNLGKSGLSVGILIQRQNKMEEVKSLQKEEKSLVDAVKRAKLLLAQAKEIVDSQELKDSFWKWDIVKGKKREILARLCGVYKSSNNAAEVAASLKSLQLTKESVLAKIKALAESIAAKERTIAPVVAERREREDFLLCTAAHAESEKEDDDVEEEE</sequence>
<reference evidence="3" key="1">
    <citation type="submission" date="2020-06" db="EMBL/GenBank/DDBJ databases">
        <authorList>
            <consortium name="Plant Systems Biology data submission"/>
        </authorList>
    </citation>
    <scope>NUCLEOTIDE SEQUENCE</scope>
    <source>
        <strain evidence="3">D6</strain>
    </source>
</reference>
<keyword evidence="1" id="KW-0175">Coiled coil</keyword>
<dbReference type="Proteomes" id="UP001153069">
    <property type="component" value="Unassembled WGS sequence"/>
</dbReference>
<dbReference type="AlphaFoldDB" id="A0A9N8HBM6"/>
<dbReference type="EMBL" id="CAICTM010000187">
    <property type="protein sequence ID" value="CAB9504178.1"/>
    <property type="molecule type" value="Genomic_DNA"/>
</dbReference>
<evidence type="ECO:0000256" key="2">
    <source>
        <dbReference type="SAM" id="MobiDB-lite"/>
    </source>
</evidence>
<feature type="region of interest" description="Disordered" evidence="2">
    <location>
        <begin position="47"/>
        <end position="67"/>
    </location>
</feature>